<dbReference type="InterPro" id="IPR050259">
    <property type="entry name" value="SDR"/>
</dbReference>
<evidence type="ECO:0000313" key="2">
    <source>
        <dbReference type="EMBL" id="MBV2361512.1"/>
    </source>
</evidence>
<sequence length="268" mass="27383">MTGDLKARTALVTGSVQGIGLAIAQALAGAGARIGVHGLASPAAAAAAVSRLRDAGAADARFFDADMRDVPAIERMMAEVADWGGADILVNNAGIQKTVSLAQADAATWDAIMAVNLSAAFHTMRLAMPAMADRGYGRVINIASVHGLVASVNKAPYVASKFGLVGLSKVAALEYAAAGDKASGGVTVNCIAPGWTETAIIEPQVAARAEKFGGDRDKGIADLLAEKQPSRRTSDPAEIGALTLWLCHPMAHNVTGTTIPVDGGWTAQ</sequence>
<comment type="similarity">
    <text evidence="1">Belongs to the short-chain dehydrogenases/reductases (SDR) family.</text>
</comment>
<dbReference type="EMBL" id="JAHRWL010000003">
    <property type="protein sequence ID" value="MBV2361512.1"/>
    <property type="molecule type" value="Genomic_DNA"/>
</dbReference>
<proteinExistence type="inferred from homology"/>
<organism evidence="2 3">
    <name type="scientific">Thalassococcus arenae</name>
    <dbReference type="NCBI Taxonomy" id="2851652"/>
    <lineage>
        <taxon>Bacteria</taxon>
        <taxon>Pseudomonadati</taxon>
        <taxon>Pseudomonadota</taxon>
        <taxon>Alphaproteobacteria</taxon>
        <taxon>Rhodobacterales</taxon>
        <taxon>Roseobacteraceae</taxon>
        <taxon>Thalassococcus</taxon>
    </lineage>
</organism>
<dbReference type="Pfam" id="PF00106">
    <property type="entry name" value="adh_short"/>
    <property type="match status" value="1"/>
</dbReference>
<name>A0ABS6NBX1_9RHOB</name>
<dbReference type="Proteomes" id="UP001166293">
    <property type="component" value="Unassembled WGS sequence"/>
</dbReference>
<dbReference type="PROSITE" id="PS00061">
    <property type="entry name" value="ADH_SHORT"/>
    <property type="match status" value="1"/>
</dbReference>
<evidence type="ECO:0000256" key="1">
    <source>
        <dbReference type="ARBA" id="ARBA00006484"/>
    </source>
</evidence>
<reference evidence="2" key="1">
    <citation type="submission" date="2021-06" db="EMBL/GenBank/DDBJ databases">
        <title>Thalassococcus sp. CAU 1522 isolated from sea sand, Republic of Korea.</title>
        <authorList>
            <person name="Kim W."/>
        </authorList>
    </citation>
    <scope>NUCLEOTIDE SEQUENCE</scope>
    <source>
        <strain evidence="2">CAU 1522</strain>
    </source>
</reference>
<dbReference type="InterPro" id="IPR020904">
    <property type="entry name" value="Sc_DH/Rdtase_CS"/>
</dbReference>
<dbReference type="InterPro" id="IPR002347">
    <property type="entry name" value="SDR_fam"/>
</dbReference>
<dbReference type="PANTHER" id="PTHR42879">
    <property type="entry name" value="3-OXOACYL-(ACYL-CARRIER-PROTEIN) REDUCTASE"/>
    <property type="match status" value="1"/>
</dbReference>
<protein>
    <submittedName>
        <fullName evidence="2">SDR family NAD(P)-dependent oxidoreductase</fullName>
    </submittedName>
</protein>
<dbReference type="PANTHER" id="PTHR42879:SF2">
    <property type="entry name" value="3-OXOACYL-[ACYL-CARRIER-PROTEIN] REDUCTASE FABG"/>
    <property type="match status" value="1"/>
</dbReference>
<dbReference type="RefSeq" id="WP_217779904.1">
    <property type="nucleotide sequence ID" value="NZ_JAHRWL010000003.1"/>
</dbReference>
<keyword evidence="3" id="KW-1185">Reference proteome</keyword>
<accession>A0ABS6NBX1</accession>
<comment type="caution">
    <text evidence="2">The sequence shown here is derived from an EMBL/GenBank/DDBJ whole genome shotgun (WGS) entry which is preliminary data.</text>
</comment>
<gene>
    <name evidence="2" type="ORF">KUH32_17245</name>
</gene>
<evidence type="ECO:0000313" key="3">
    <source>
        <dbReference type="Proteomes" id="UP001166293"/>
    </source>
</evidence>